<protein>
    <submittedName>
        <fullName evidence="10">TolC family protein</fullName>
    </submittedName>
</protein>
<keyword evidence="5" id="KW-0812">Transmembrane</keyword>
<dbReference type="EMBL" id="JAALLT010000001">
    <property type="protein sequence ID" value="NGP75229.1"/>
    <property type="molecule type" value="Genomic_DNA"/>
</dbReference>
<keyword evidence="9" id="KW-0732">Signal</keyword>
<comment type="caution">
    <text evidence="10">The sequence shown here is derived from an EMBL/GenBank/DDBJ whole genome shotgun (WGS) entry which is preliminary data.</text>
</comment>
<evidence type="ECO:0000256" key="4">
    <source>
        <dbReference type="ARBA" id="ARBA00022452"/>
    </source>
</evidence>
<name>A0A6M1SJN2_9BACT</name>
<evidence type="ECO:0000256" key="5">
    <source>
        <dbReference type="ARBA" id="ARBA00022692"/>
    </source>
</evidence>
<organism evidence="10 11">
    <name type="scientific">Halalkalibaculum roseum</name>
    <dbReference type="NCBI Taxonomy" id="2709311"/>
    <lineage>
        <taxon>Bacteria</taxon>
        <taxon>Pseudomonadati</taxon>
        <taxon>Balneolota</taxon>
        <taxon>Balneolia</taxon>
        <taxon>Balneolales</taxon>
        <taxon>Balneolaceae</taxon>
        <taxon>Halalkalibaculum</taxon>
    </lineage>
</organism>
<keyword evidence="7" id="KW-0998">Cell outer membrane</keyword>
<evidence type="ECO:0000313" key="10">
    <source>
        <dbReference type="EMBL" id="NGP75229.1"/>
    </source>
</evidence>
<evidence type="ECO:0000256" key="2">
    <source>
        <dbReference type="ARBA" id="ARBA00007613"/>
    </source>
</evidence>
<keyword evidence="8" id="KW-0175">Coiled coil</keyword>
<sequence length="492" mass="56096">MNKIVSVFVALIFVALCFKSADAQQSEDLGTLSLEQCITIAQDRSPVANAARYALIASKWQYRSFRADLLPSLSLSGDAPNYNKNIFSNILDNGQVTFSSRTQSEASASVSISQSILPTGGTLSLSSGLTRLGVFRGENTYLWQSTPLVVGLRQPIFQFNNLKWRNRLEPLQYEIAQKEFVEDMEGIALTVTQNFFNAYLAKINLQNAEFNVARNDSIYNISQGRYNLGNIAENDLLQSELALRNAEAELTRARIEYERSLNDFKILLGYPTDVQLELNPPDDLPEVQVNIEKAKQLAIENNSEALNYRLNEIQADQNLALAKSEGGFNADLIANYGLNQTSEEFADLYQNPENRQFITLGFDIPLFNWGKQQAQVNAARNQQREVANSIQFQRRQFDQRVQYIVSQFLQLRDQALLAAQSDTIAQRRYDVAQNRYLIGRIDITNLFIAQNEKDSARQGYIRALRDYWTGWYELRQLTLYNFLEDRPITYDL</sequence>
<dbReference type="GO" id="GO:0009279">
    <property type="term" value="C:cell outer membrane"/>
    <property type="evidence" value="ECO:0007669"/>
    <property type="project" value="UniProtKB-SubCell"/>
</dbReference>
<evidence type="ECO:0000256" key="8">
    <source>
        <dbReference type="SAM" id="Coils"/>
    </source>
</evidence>
<evidence type="ECO:0000256" key="7">
    <source>
        <dbReference type="ARBA" id="ARBA00023237"/>
    </source>
</evidence>
<evidence type="ECO:0000256" key="1">
    <source>
        <dbReference type="ARBA" id="ARBA00004442"/>
    </source>
</evidence>
<gene>
    <name evidence="10" type="ORF">G3570_01180</name>
</gene>
<evidence type="ECO:0000256" key="3">
    <source>
        <dbReference type="ARBA" id="ARBA00022448"/>
    </source>
</evidence>
<accession>A0A6M1SJN2</accession>
<dbReference type="PANTHER" id="PTHR30026:SF20">
    <property type="entry name" value="OUTER MEMBRANE PROTEIN TOLC"/>
    <property type="match status" value="1"/>
</dbReference>
<keyword evidence="4" id="KW-1134">Transmembrane beta strand</keyword>
<evidence type="ECO:0000256" key="9">
    <source>
        <dbReference type="SAM" id="SignalP"/>
    </source>
</evidence>
<dbReference type="InterPro" id="IPR003423">
    <property type="entry name" value="OMP_efflux"/>
</dbReference>
<proteinExistence type="inferred from homology"/>
<dbReference type="Gene3D" id="1.20.1600.10">
    <property type="entry name" value="Outer membrane efflux proteins (OEP)"/>
    <property type="match status" value="1"/>
</dbReference>
<feature type="coiled-coil region" evidence="8">
    <location>
        <begin position="236"/>
        <end position="263"/>
    </location>
</feature>
<reference evidence="10 11" key="1">
    <citation type="submission" date="2020-02" db="EMBL/GenBank/DDBJ databases">
        <title>Balneolaceae bacterium YR4-1, complete genome.</title>
        <authorList>
            <person name="Li Y."/>
            <person name="Wu S."/>
        </authorList>
    </citation>
    <scope>NUCLEOTIDE SEQUENCE [LARGE SCALE GENOMIC DNA]</scope>
    <source>
        <strain evidence="10 11">YR4-1</strain>
    </source>
</reference>
<comment type="subcellular location">
    <subcellularLocation>
        <location evidence="1">Cell outer membrane</location>
    </subcellularLocation>
</comment>
<keyword evidence="3" id="KW-0813">Transport</keyword>
<keyword evidence="6" id="KW-0472">Membrane</keyword>
<dbReference type="GO" id="GO:0015562">
    <property type="term" value="F:efflux transmembrane transporter activity"/>
    <property type="evidence" value="ECO:0007669"/>
    <property type="project" value="InterPro"/>
</dbReference>
<dbReference type="GO" id="GO:0015288">
    <property type="term" value="F:porin activity"/>
    <property type="evidence" value="ECO:0007669"/>
    <property type="project" value="TreeGrafter"/>
</dbReference>
<dbReference type="Pfam" id="PF02321">
    <property type="entry name" value="OEP"/>
    <property type="match status" value="2"/>
</dbReference>
<dbReference type="SUPFAM" id="SSF56954">
    <property type="entry name" value="Outer membrane efflux proteins (OEP)"/>
    <property type="match status" value="1"/>
</dbReference>
<dbReference type="Proteomes" id="UP000473278">
    <property type="component" value="Unassembled WGS sequence"/>
</dbReference>
<dbReference type="AlphaFoldDB" id="A0A6M1SJN2"/>
<evidence type="ECO:0000313" key="11">
    <source>
        <dbReference type="Proteomes" id="UP000473278"/>
    </source>
</evidence>
<feature type="signal peptide" evidence="9">
    <location>
        <begin position="1"/>
        <end position="23"/>
    </location>
</feature>
<evidence type="ECO:0000256" key="6">
    <source>
        <dbReference type="ARBA" id="ARBA00023136"/>
    </source>
</evidence>
<comment type="similarity">
    <text evidence="2">Belongs to the outer membrane factor (OMF) (TC 1.B.17) family.</text>
</comment>
<dbReference type="GO" id="GO:1990281">
    <property type="term" value="C:efflux pump complex"/>
    <property type="evidence" value="ECO:0007669"/>
    <property type="project" value="TreeGrafter"/>
</dbReference>
<dbReference type="RefSeq" id="WP_165138350.1">
    <property type="nucleotide sequence ID" value="NZ_JAALLT010000001.1"/>
</dbReference>
<keyword evidence="11" id="KW-1185">Reference proteome</keyword>
<dbReference type="PANTHER" id="PTHR30026">
    <property type="entry name" value="OUTER MEMBRANE PROTEIN TOLC"/>
    <property type="match status" value="1"/>
</dbReference>
<dbReference type="InterPro" id="IPR051906">
    <property type="entry name" value="TolC-like"/>
</dbReference>
<feature type="chain" id="PRO_5026794031" evidence="9">
    <location>
        <begin position="24"/>
        <end position="492"/>
    </location>
</feature>